<evidence type="ECO:0000259" key="6">
    <source>
        <dbReference type="Pfam" id="PF00920"/>
    </source>
</evidence>
<feature type="domain" description="Dihydroxy-acid/6-phosphogluconate dehydratase N-terminal" evidence="6">
    <location>
        <begin position="33"/>
        <end position="348"/>
    </location>
</feature>
<protein>
    <submittedName>
        <fullName evidence="8">Dihydroxy-acid dehydratase</fullName>
    </submittedName>
</protein>
<evidence type="ECO:0000256" key="5">
    <source>
        <dbReference type="ARBA" id="ARBA00023304"/>
    </source>
</evidence>
<dbReference type="EMBL" id="JBHRZH010000037">
    <property type="protein sequence ID" value="MFC3765288.1"/>
    <property type="molecule type" value="Genomic_DNA"/>
</dbReference>
<dbReference type="SUPFAM" id="SSF143975">
    <property type="entry name" value="IlvD/EDD N-terminal domain-like"/>
    <property type="match status" value="1"/>
</dbReference>
<evidence type="ECO:0000313" key="9">
    <source>
        <dbReference type="Proteomes" id="UP001595699"/>
    </source>
</evidence>
<dbReference type="InterPro" id="IPR000581">
    <property type="entry name" value="ILV_EDD_N"/>
</dbReference>
<feature type="domain" description="Dihydroxy-acid/6-phosphogluconate dehydratase C-terminal" evidence="7">
    <location>
        <begin position="360"/>
        <end position="550"/>
    </location>
</feature>
<keyword evidence="2" id="KW-0001">2Fe-2S</keyword>
<dbReference type="SUPFAM" id="SSF52016">
    <property type="entry name" value="LeuD/IlvD-like"/>
    <property type="match status" value="1"/>
</dbReference>
<dbReference type="Gene3D" id="3.50.30.80">
    <property type="entry name" value="IlvD/EDD C-terminal domain-like"/>
    <property type="match status" value="1"/>
</dbReference>
<evidence type="ECO:0000259" key="7">
    <source>
        <dbReference type="Pfam" id="PF24877"/>
    </source>
</evidence>
<dbReference type="InterPro" id="IPR037237">
    <property type="entry name" value="IlvD/EDD_N"/>
</dbReference>
<dbReference type="InterPro" id="IPR020558">
    <property type="entry name" value="DiOHA_6PGluconate_deHydtase_CS"/>
</dbReference>
<evidence type="ECO:0000256" key="2">
    <source>
        <dbReference type="ARBA" id="ARBA00022714"/>
    </source>
</evidence>
<comment type="similarity">
    <text evidence="1">Belongs to the IlvD/Edd family.</text>
</comment>
<dbReference type="Pfam" id="PF00920">
    <property type="entry name" value="ILVD_EDD_N"/>
    <property type="match status" value="1"/>
</dbReference>
<keyword evidence="2" id="KW-0408">Iron</keyword>
<keyword evidence="5" id="KW-0028">Amino-acid biosynthesis</keyword>
<proteinExistence type="inferred from homology"/>
<dbReference type="PROSITE" id="PS00886">
    <property type="entry name" value="ILVD_EDD_1"/>
    <property type="match status" value="1"/>
</dbReference>
<reference evidence="9" key="1">
    <citation type="journal article" date="2019" name="Int. J. Syst. Evol. Microbiol.">
        <title>The Global Catalogue of Microorganisms (GCM) 10K type strain sequencing project: providing services to taxonomists for standard genome sequencing and annotation.</title>
        <authorList>
            <consortium name="The Broad Institute Genomics Platform"/>
            <consortium name="The Broad Institute Genome Sequencing Center for Infectious Disease"/>
            <person name="Wu L."/>
            <person name="Ma J."/>
        </authorList>
    </citation>
    <scope>NUCLEOTIDE SEQUENCE [LARGE SCALE GENOMIC DNA]</scope>
    <source>
        <strain evidence="9">CGMCC 4.7241</strain>
    </source>
</reference>
<gene>
    <name evidence="8" type="ORF">ACFOUW_30940</name>
</gene>
<evidence type="ECO:0000313" key="8">
    <source>
        <dbReference type="EMBL" id="MFC3765288.1"/>
    </source>
</evidence>
<dbReference type="InterPro" id="IPR056740">
    <property type="entry name" value="ILV_EDD_C"/>
</dbReference>
<keyword evidence="4" id="KW-0456">Lyase</keyword>
<keyword evidence="3" id="KW-0411">Iron-sulfur</keyword>
<dbReference type="Proteomes" id="UP001595699">
    <property type="component" value="Unassembled WGS sequence"/>
</dbReference>
<sequence length="559" mass="58243">MNLRSNLTPGTTEWAVRRAQWRAMGIQDADLEKPKIAIVNSSSQLSICFTHLDEVAREVATEIRAAGGLPFEIRTAAPSDFITSAGRQARYLMPTRDLVVNDIEVQVEGALLDGMVCLSSCDKTTPAHLMAAGRLDVPTVVVIGGYQAGGMCEGVRVDIDDVYEQVGAYAAGKLDLAGLTALTEHAVDGPGVCAGLGTANTMHILAEALGMTMPGSAPVRAGSEAMLERARAAGRAIVALIANGQRPRATMTREAFENAVVVDLAIAGSVNSARHLQAIAVETGVDVDIYGLIERLSLEVPMVCAVRPNGLHHVDDLDRAGGARAVLARLRDRLHLDVMTVTGRSLGDVLADVEVEDDTVIRPLAKAFRPTSGLTLVRGSLAPDGAIVKIGAVPAGRERFTGGARVFATEDDAKRAIADGGIAGGEVVVLAGFGPKGGPGTVFAAGLVAALNGAGLASEVAVVTDGELSGLNRGITIGQVMPEAAEGGPLGLVREGDTIVIDLIERRVDLDVDAAELAARRSLRVEPPLPTSRSWLTFYRHLVQPLSAGAVLGPVTSDE</sequence>
<keyword evidence="9" id="KW-1185">Reference proteome</keyword>
<name>A0ABV7YK11_9ACTN</name>
<dbReference type="PANTHER" id="PTHR43661:SF3">
    <property type="entry name" value="D-XYLONATE DEHYDRATASE YAGF-RELATED"/>
    <property type="match status" value="1"/>
</dbReference>
<dbReference type="InterPro" id="IPR042096">
    <property type="entry name" value="Dihydro-acid_dehy_C"/>
</dbReference>
<dbReference type="RefSeq" id="WP_205121326.1">
    <property type="nucleotide sequence ID" value="NZ_JAFBCM010000001.1"/>
</dbReference>
<evidence type="ECO:0000256" key="4">
    <source>
        <dbReference type="ARBA" id="ARBA00023239"/>
    </source>
</evidence>
<dbReference type="Pfam" id="PF24877">
    <property type="entry name" value="ILV_EDD_C"/>
    <property type="match status" value="1"/>
</dbReference>
<keyword evidence="2" id="KW-0479">Metal-binding</keyword>
<keyword evidence="5" id="KW-0100">Branched-chain amino acid biosynthesis</keyword>
<organism evidence="8 9">
    <name type="scientific">Tenggerimyces flavus</name>
    <dbReference type="NCBI Taxonomy" id="1708749"/>
    <lineage>
        <taxon>Bacteria</taxon>
        <taxon>Bacillati</taxon>
        <taxon>Actinomycetota</taxon>
        <taxon>Actinomycetes</taxon>
        <taxon>Propionibacteriales</taxon>
        <taxon>Nocardioidaceae</taxon>
        <taxon>Tenggerimyces</taxon>
    </lineage>
</organism>
<comment type="caution">
    <text evidence="8">The sequence shown here is derived from an EMBL/GenBank/DDBJ whole genome shotgun (WGS) entry which is preliminary data.</text>
</comment>
<accession>A0ABV7YK11</accession>
<dbReference type="PANTHER" id="PTHR43661">
    <property type="entry name" value="D-XYLONATE DEHYDRATASE"/>
    <property type="match status" value="1"/>
</dbReference>
<evidence type="ECO:0000256" key="3">
    <source>
        <dbReference type="ARBA" id="ARBA00023014"/>
    </source>
</evidence>
<evidence type="ECO:0000256" key="1">
    <source>
        <dbReference type="ARBA" id="ARBA00006486"/>
    </source>
</evidence>